<dbReference type="AlphaFoldDB" id="A0A3S5A9T8"/>
<name>A0A3S5A9T8_9PLAT</name>
<evidence type="ECO:0000259" key="1">
    <source>
        <dbReference type="PROSITE" id="PS50188"/>
    </source>
</evidence>
<keyword evidence="3" id="KW-1185">Reference proteome</keyword>
<organism evidence="2 3">
    <name type="scientific">Protopolystoma xenopodis</name>
    <dbReference type="NCBI Taxonomy" id="117903"/>
    <lineage>
        <taxon>Eukaryota</taxon>
        <taxon>Metazoa</taxon>
        <taxon>Spiralia</taxon>
        <taxon>Lophotrochozoa</taxon>
        <taxon>Platyhelminthes</taxon>
        <taxon>Monogenea</taxon>
        <taxon>Polyopisthocotylea</taxon>
        <taxon>Polystomatidea</taxon>
        <taxon>Polystomatidae</taxon>
        <taxon>Protopolystoma</taxon>
    </lineage>
</organism>
<gene>
    <name evidence="2" type="ORF">PXEA_LOCUS17137</name>
</gene>
<dbReference type="OrthoDB" id="6589456at2759"/>
<evidence type="ECO:0000313" key="3">
    <source>
        <dbReference type="Proteomes" id="UP000784294"/>
    </source>
</evidence>
<comment type="caution">
    <text evidence="2">The sequence shown here is derived from an EMBL/GenBank/DDBJ whole genome shotgun (WGS) entry which is preliminary data.</text>
</comment>
<dbReference type="InterPro" id="IPR043136">
    <property type="entry name" value="B30.2/SPRY_sf"/>
</dbReference>
<evidence type="ECO:0000313" key="2">
    <source>
        <dbReference type="EMBL" id="VEL23697.1"/>
    </source>
</evidence>
<feature type="domain" description="B30.2/SPRY" evidence="1">
    <location>
        <begin position="1"/>
        <end position="53"/>
    </location>
</feature>
<dbReference type="InterPro" id="IPR001870">
    <property type="entry name" value="B30.2/SPRY"/>
</dbReference>
<sequence>MDLEMGTIQWSKNGILQGEAYRLPTSYLSDTTFYPALTLIDTTLDVNFGNWPFIHSPGSAQAVREVIAYSSLFQSPVHQVSLKEDVHRLPDVPFSGVLSI</sequence>
<accession>A0A3S5A9T8</accession>
<dbReference type="Gene3D" id="2.60.120.920">
    <property type="match status" value="1"/>
</dbReference>
<dbReference type="Proteomes" id="UP000784294">
    <property type="component" value="Unassembled WGS sequence"/>
</dbReference>
<protein>
    <recommendedName>
        <fullName evidence="1">B30.2/SPRY domain-containing protein</fullName>
    </recommendedName>
</protein>
<reference evidence="2" key="1">
    <citation type="submission" date="2018-11" db="EMBL/GenBank/DDBJ databases">
        <authorList>
            <consortium name="Pathogen Informatics"/>
        </authorList>
    </citation>
    <scope>NUCLEOTIDE SEQUENCE</scope>
</reference>
<dbReference type="EMBL" id="CAAALY010063352">
    <property type="protein sequence ID" value="VEL23697.1"/>
    <property type="molecule type" value="Genomic_DNA"/>
</dbReference>
<dbReference type="PROSITE" id="PS50188">
    <property type="entry name" value="B302_SPRY"/>
    <property type="match status" value="1"/>
</dbReference>
<proteinExistence type="predicted"/>